<dbReference type="RefSeq" id="WP_013931079.1">
    <property type="nucleotide sequence ID" value="NC_015703.1"/>
</dbReference>
<dbReference type="Proteomes" id="UP000000493">
    <property type="component" value="Chromosome"/>
</dbReference>
<accession>A0A7U3ZR42</accession>
<dbReference type="Gene3D" id="2.60.120.560">
    <property type="entry name" value="Exo-inulinase, domain 1"/>
    <property type="match status" value="1"/>
</dbReference>
<feature type="domain" description="3-keto-alpha-glucoside-1,2-lyase/3-keto-2-hydroxy-glucal hydratase" evidence="1">
    <location>
        <begin position="26"/>
        <end position="233"/>
    </location>
</feature>
<gene>
    <name evidence="2" type="ordered locus">Runsl_5521</name>
</gene>
<reference evidence="3" key="1">
    <citation type="submission" date="2011-06" db="EMBL/GenBank/DDBJ databases">
        <title>The complete genome of chromosome of Runella slithyformis DSM 19594.</title>
        <authorList>
            <consortium name="US DOE Joint Genome Institute (JGI-PGF)"/>
            <person name="Lucas S."/>
            <person name="Han J."/>
            <person name="Lapidus A."/>
            <person name="Bruce D."/>
            <person name="Goodwin L."/>
            <person name="Pitluck S."/>
            <person name="Peters L."/>
            <person name="Kyrpides N."/>
            <person name="Mavromatis K."/>
            <person name="Ivanova N."/>
            <person name="Ovchinnikova G."/>
            <person name="Zhang X."/>
            <person name="Misra M."/>
            <person name="Detter J.C."/>
            <person name="Tapia R."/>
            <person name="Han C."/>
            <person name="Land M."/>
            <person name="Hauser L."/>
            <person name="Markowitz V."/>
            <person name="Cheng J.-F."/>
            <person name="Hugenholtz P."/>
            <person name="Woyke T."/>
            <person name="Wu D."/>
            <person name="Tindall B."/>
            <person name="Faehrich R."/>
            <person name="Brambilla E."/>
            <person name="Klenk H.-P."/>
            <person name="Eisen J.A."/>
        </authorList>
    </citation>
    <scope>NUCLEOTIDE SEQUENCE [LARGE SCALE GENOMIC DNA]</scope>
    <source>
        <strain evidence="3">ATCC 29530 / DSM 19594 / LMG 11500 / NCIMB 11436 / LSU 4</strain>
    </source>
</reference>
<protein>
    <recommendedName>
        <fullName evidence="1">3-keto-alpha-glucoside-1,2-lyase/3-keto-2-hydroxy-glucal hydratase domain-containing protein</fullName>
    </recommendedName>
</protein>
<dbReference type="EMBL" id="CP002859">
    <property type="protein sequence ID" value="AEI51811.1"/>
    <property type="molecule type" value="Genomic_DNA"/>
</dbReference>
<name>A0A7U3ZR42_RUNSL</name>
<keyword evidence="3" id="KW-1185">Reference proteome</keyword>
<evidence type="ECO:0000259" key="1">
    <source>
        <dbReference type="Pfam" id="PF06439"/>
    </source>
</evidence>
<dbReference type="AlphaFoldDB" id="A0A7U3ZR42"/>
<reference evidence="2 3" key="2">
    <citation type="journal article" date="2012" name="Stand. Genomic Sci.">
        <title>Complete genome sequence of the aquatic bacterium Runella slithyformis type strain (LSU 4(T)).</title>
        <authorList>
            <person name="Copeland A."/>
            <person name="Zhang X."/>
            <person name="Misra M."/>
            <person name="Lapidus A."/>
            <person name="Nolan M."/>
            <person name="Lucas S."/>
            <person name="Deshpande S."/>
            <person name="Cheng J.F."/>
            <person name="Tapia R."/>
            <person name="Goodwin L.A."/>
            <person name="Pitluck S."/>
            <person name="Liolios K."/>
            <person name="Pagani I."/>
            <person name="Ivanova N."/>
            <person name="Mikhailova N."/>
            <person name="Pati A."/>
            <person name="Chen A."/>
            <person name="Palaniappan K."/>
            <person name="Land M."/>
            <person name="Hauser L."/>
            <person name="Pan C."/>
            <person name="Jeffries C.D."/>
            <person name="Detter J.C."/>
            <person name="Brambilla E.M."/>
            <person name="Rohde M."/>
            <person name="Djao O.D."/>
            <person name="Goker M."/>
            <person name="Sikorski J."/>
            <person name="Tindall B.J."/>
            <person name="Woyke T."/>
            <person name="Bristow J."/>
            <person name="Eisen J.A."/>
            <person name="Markowitz V."/>
            <person name="Hugenholtz P."/>
            <person name="Kyrpides N.C."/>
            <person name="Klenk H.P."/>
            <person name="Mavromatis K."/>
        </authorList>
    </citation>
    <scope>NUCLEOTIDE SEQUENCE [LARGE SCALE GENOMIC DNA]</scope>
    <source>
        <strain evidence="3">ATCC 29530 / DSM 19594 / LMG 11500 / NCIMB 11436 / LSU 4</strain>
    </source>
</reference>
<dbReference type="GO" id="GO:0016787">
    <property type="term" value="F:hydrolase activity"/>
    <property type="evidence" value="ECO:0007669"/>
    <property type="project" value="InterPro"/>
</dbReference>
<evidence type="ECO:0000313" key="2">
    <source>
        <dbReference type="EMBL" id="AEI51811.1"/>
    </source>
</evidence>
<evidence type="ECO:0000313" key="3">
    <source>
        <dbReference type="Proteomes" id="UP000000493"/>
    </source>
</evidence>
<dbReference type="InterPro" id="IPR010496">
    <property type="entry name" value="AL/BT2_dom"/>
</dbReference>
<dbReference type="KEGG" id="rsi:Runsl_5521"/>
<proteinExistence type="predicted"/>
<dbReference type="Pfam" id="PF06439">
    <property type="entry name" value="3keto-disac_hyd"/>
    <property type="match status" value="1"/>
</dbReference>
<sequence length="596" mass="65667">MIRRLLPFFSVLSLAVQGQTVSFNDLSAFKNPSSNWSIAGDAAADLSQNNVMTATPGKGVLVCQHPRGKYGREFDLFTAFEHGDADLEVEFMMAKGSNSGIYLQGRYEIQLFDSWGVKQPHAHDAGAIYERWDETKPDGQKGYEGYAPRMNASRAPGLWQKMKISFQAPRFDAGGKKIANAKVIKIELNGVTIQENVELSGPTRGSLPGEVAQGPILIQGDHGCVAFRNFTIKRFGNQQPQLKDLKYALYDGIFMAEPDYAKIKPVKEGKLEKLAHDVSGKPNGYLLRFTGKLVVPVAGEYRFQVVNNGGNGVLRVAGQEPLKWQWWEGQAKATLPAGEVPFEFVYNKNTDWAKSSLGLTVESDANRPVELHALGSINLSNPTNPILARPGSEPLIHRSFFRINNENVSHGLSVGEPSGIHYAVNLEKGALARVWKGDFLDVTPMWNDRGNGMSLPQGSVLDLSNQPTLALIANDQTAWPTMYGETDGYRFRGYDVDAAGRPTFKYDLAGVKVEDQIRPDADAKFFTRELRVTGSLPATLKCRLAAGKEIRKINDTTYSVDKQYYIQVDGAAIRNVSGGQELVVPAAAKINYSLMW</sequence>
<organism evidence="2 3">
    <name type="scientific">Runella slithyformis (strain ATCC 29530 / DSM 19594 / LMG 11500 / NCIMB 11436 / LSU 4)</name>
    <dbReference type="NCBI Taxonomy" id="761193"/>
    <lineage>
        <taxon>Bacteria</taxon>
        <taxon>Pseudomonadati</taxon>
        <taxon>Bacteroidota</taxon>
        <taxon>Cytophagia</taxon>
        <taxon>Cytophagales</taxon>
        <taxon>Spirosomataceae</taxon>
        <taxon>Runella</taxon>
    </lineage>
</organism>